<protein>
    <submittedName>
        <fullName evidence="1">Uncharacterized protein</fullName>
    </submittedName>
</protein>
<dbReference type="OrthoDB" id="7810029at2"/>
<dbReference type="InterPro" id="IPR054197">
    <property type="entry name" value="DUF6902"/>
</dbReference>
<reference evidence="2" key="1">
    <citation type="submission" date="2016-10" db="EMBL/GenBank/DDBJ databases">
        <authorList>
            <person name="Varghese N."/>
            <person name="Submissions S."/>
        </authorList>
    </citation>
    <scope>NUCLEOTIDE SEQUENCE [LARGE SCALE GENOMIC DNA]</scope>
    <source>
        <strain evidence="2">DSM 10146</strain>
    </source>
</reference>
<sequence length="356" mass="39381">MNAMNNVITFRPAVRIDAPESGAAALITSFAQHRRREDDVFWLKENAELLNILECTGAAVSEAGLAALEPFYQSVEKRLAFFPQYYRFLLSMALDLEDLGMPGETGSRIAATIARQGYAAAELSDLQRMEALRLLARRGHGETVEDGLKDRLRAFCNRSGTFALPNRKAAYELTHIVFYLSEYGRVDPLLGEQAITSLHFAGNLAFIEQNSDILAEVCIALHYAGETPPALWTAWLERETHLFSVESGDAVSIADDYHDFLVCNWHESVRGGHAFRKPFSPERMGFSRSARAGAPLRELSEALFEQGDARRADWSATRAQVGARLSPGTLDIVDTLAGQSTHFDAFFEGFARAGAQ</sequence>
<dbReference type="Proteomes" id="UP000198994">
    <property type="component" value="Unassembled WGS sequence"/>
</dbReference>
<proteinExistence type="predicted"/>
<dbReference type="STRING" id="282683.SAMN04488105_11020"/>
<dbReference type="EMBL" id="FNAV01000010">
    <property type="protein sequence ID" value="SDE94771.1"/>
    <property type="molecule type" value="Genomic_DNA"/>
</dbReference>
<evidence type="ECO:0000313" key="1">
    <source>
        <dbReference type="EMBL" id="SDE94771.1"/>
    </source>
</evidence>
<organism evidence="1 2">
    <name type="scientific">Salipiger thiooxidans</name>
    <dbReference type="NCBI Taxonomy" id="282683"/>
    <lineage>
        <taxon>Bacteria</taxon>
        <taxon>Pseudomonadati</taxon>
        <taxon>Pseudomonadota</taxon>
        <taxon>Alphaproteobacteria</taxon>
        <taxon>Rhodobacterales</taxon>
        <taxon>Roseobacteraceae</taxon>
        <taxon>Salipiger</taxon>
    </lineage>
</organism>
<dbReference type="AlphaFoldDB" id="A0A1G7H349"/>
<name>A0A1G7H349_9RHOB</name>
<evidence type="ECO:0000313" key="2">
    <source>
        <dbReference type="Proteomes" id="UP000198994"/>
    </source>
</evidence>
<dbReference type="RefSeq" id="WP_089960905.1">
    <property type="nucleotide sequence ID" value="NZ_FNAV01000010.1"/>
</dbReference>
<dbReference type="Pfam" id="PF21843">
    <property type="entry name" value="DUF6902"/>
    <property type="match status" value="1"/>
</dbReference>
<gene>
    <name evidence="1" type="ORF">SAMN04488105_11020</name>
</gene>
<accession>A0A1G7H349</accession>
<keyword evidence="2" id="KW-1185">Reference proteome</keyword>